<comment type="subunit">
    <text evidence="3">Monomer.</text>
</comment>
<dbReference type="InterPro" id="IPR039670">
    <property type="entry name" value="NPC2-like"/>
</dbReference>
<comment type="caution">
    <text evidence="10">The sequence shown here is derived from an EMBL/GenBank/DDBJ whole genome shotgun (WGS) entry which is preliminary data.</text>
</comment>
<reference evidence="10 11" key="2">
    <citation type="submission" date="2016-08" db="EMBL/GenBank/DDBJ databases">
        <title>Pervasive Adenine N6-methylation of Active Genes in Fungi.</title>
        <authorList>
            <consortium name="DOE Joint Genome Institute"/>
            <person name="Mondo S.J."/>
            <person name="Dannebaum R.O."/>
            <person name="Kuo R.C."/>
            <person name="Labutti K."/>
            <person name="Haridas S."/>
            <person name="Kuo A."/>
            <person name="Salamov A."/>
            <person name="Ahrendt S.R."/>
            <person name="Lipzen A."/>
            <person name="Sullivan W."/>
            <person name="Andreopoulos W.B."/>
            <person name="Clum A."/>
            <person name="Lindquist E."/>
            <person name="Daum C."/>
            <person name="Ramamoorthy G.K."/>
            <person name="Gryganskyi A."/>
            <person name="Culley D."/>
            <person name="Magnuson J.K."/>
            <person name="James T.Y."/>
            <person name="O'Malley M.A."/>
            <person name="Stajich J.E."/>
            <person name="Spatafora J.W."/>
            <person name="Visel A."/>
            <person name="Grigoriev I.V."/>
        </authorList>
    </citation>
    <scope>NUCLEOTIDE SEQUENCE [LARGE SCALE GENOMIC DNA]</scope>
    <source>
        <strain evidence="10 11">S4</strain>
    </source>
</reference>
<dbReference type="STRING" id="1754192.A0A1Y1XBM0"/>
<dbReference type="SMART" id="SM00737">
    <property type="entry name" value="ML"/>
    <property type="match status" value="1"/>
</dbReference>
<comment type="similarity">
    <text evidence="2">Belongs to the NPC2 family.</text>
</comment>
<dbReference type="PANTHER" id="PTHR11306">
    <property type="entry name" value="NIEMANN PICK TYPE C2 PROTEIN NPC2-RELATED"/>
    <property type="match status" value="1"/>
</dbReference>
<evidence type="ECO:0000313" key="11">
    <source>
        <dbReference type="Proteomes" id="UP000193944"/>
    </source>
</evidence>
<evidence type="ECO:0000256" key="8">
    <source>
        <dbReference type="SAM" id="SignalP"/>
    </source>
</evidence>
<keyword evidence="6 8" id="KW-0732">Signal</keyword>
<dbReference type="PANTHER" id="PTHR11306:SF0">
    <property type="entry name" value="PHOSPHATIDYLGLYCEROL_PHOSPHATIDYLINOSITOL TRANSFER PROTEIN"/>
    <property type="match status" value="1"/>
</dbReference>
<dbReference type="EMBL" id="MCFG01000079">
    <property type="protein sequence ID" value="ORX83138.1"/>
    <property type="molecule type" value="Genomic_DNA"/>
</dbReference>
<evidence type="ECO:0000256" key="6">
    <source>
        <dbReference type="ARBA" id="ARBA00022729"/>
    </source>
</evidence>
<feature type="chain" id="PRO_5012395235" description="Phosphatidylglycerol/phosphatidylinositol transfer protein" evidence="8">
    <location>
        <begin position="20"/>
        <end position="182"/>
    </location>
</feature>
<evidence type="ECO:0000313" key="10">
    <source>
        <dbReference type="EMBL" id="ORX83138.1"/>
    </source>
</evidence>
<evidence type="ECO:0000256" key="7">
    <source>
        <dbReference type="ARBA" id="ARBA00023055"/>
    </source>
</evidence>
<accession>A0A1Y1XBM0</accession>
<keyword evidence="5" id="KW-0813">Transport</keyword>
<protein>
    <recommendedName>
        <fullName evidence="4">Phosphatidylglycerol/phosphatidylinositol transfer protein</fullName>
    </recommendedName>
</protein>
<evidence type="ECO:0000256" key="1">
    <source>
        <dbReference type="ARBA" id="ARBA00002053"/>
    </source>
</evidence>
<dbReference type="OrthoDB" id="6409159at2759"/>
<evidence type="ECO:0000256" key="4">
    <source>
        <dbReference type="ARBA" id="ARBA00016056"/>
    </source>
</evidence>
<dbReference type="InterPro" id="IPR003172">
    <property type="entry name" value="ML_dom"/>
</dbReference>
<comment type="function">
    <text evidence="1">Catalyzes the intermembrane transfer of phosphatidylglycerol and phosphatidylinositol.</text>
</comment>
<feature type="signal peptide" evidence="8">
    <location>
        <begin position="1"/>
        <end position="19"/>
    </location>
</feature>
<sequence>MKLFYIITILIISITIVNSHISNKGQIVIDSKNFPNEKNKHIQRKRISNGHDNGELETDSTVEWYSCSSADSVLIIDEIILTPDPPKRGNNVKVELYGFLLRDIEVGSRIKISIKYGSLLIYRDDLDLCELVSCPMKRGELYATYETSIYSYIPRGTYKADAYATEPDQQEIACAYGKVQLV</sequence>
<dbReference type="Proteomes" id="UP000193944">
    <property type="component" value="Unassembled WGS sequence"/>
</dbReference>
<dbReference type="InterPro" id="IPR014756">
    <property type="entry name" value="Ig_E-set"/>
</dbReference>
<evidence type="ECO:0000256" key="3">
    <source>
        <dbReference type="ARBA" id="ARBA00011245"/>
    </source>
</evidence>
<gene>
    <name evidence="10" type="ORF">BCR32DRAFT_326517</name>
</gene>
<keyword evidence="11" id="KW-1185">Reference proteome</keyword>
<dbReference type="GO" id="GO:0015918">
    <property type="term" value="P:sterol transport"/>
    <property type="evidence" value="ECO:0007669"/>
    <property type="project" value="InterPro"/>
</dbReference>
<dbReference type="SUPFAM" id="SSF81296">
    <property type="entry name" value="E set domains"/>
    <property type="match status" value="1"/>
</dbReference>
<name>A0A1Y1XBM0_9FUNG</name>
<dbReference type="GO" id="GO:0032934">
    <property type="term" value="F:sterol binding"/>
    <property type="evidence" value="ECO:0007669"/>
    <property type="project" value="InterPro"/>
</dbReference>
<dbReference type="AlphaFoldDB" id="A0A1Y1XBM0"/>
<keyword evidence="7" id="KW-0445">Lipid transport</keyword>
<proteinExistence type="inferred from homology"/>
<evidence type="ECO:0000256" key="5">
    <source>
        <dbReference type="ARBA" id="ARBA00022448"/>
    </source>
</evidence>
<dbReference type="Gene3D" id="2.60.40.770">
    <property type="match status" value="1"/>
</dbReference>
<evidence type="ECO:0000256" key="2">
    <source>
        <dbReference type="ARBA" id="ARBA00006370"/>
    </source>
</evidence>
<evidence type="ECO:0000259" key="9">
    <source>
        <dbReference type="SMART" id="SM00737"/>
    </source>
</evidence>
<organism evidence="10 11">
    <name type="scientific">Anaeromyces robustus</name>
    <dbReference type="NCBI Taxonomy" id="1754192"/>
    <lineage>
        <taxon>Eukaryota</taxon>
        <taxon>Fungi</taxon>
        <taxon>Fungi incertae sedis</taxon>
        <taxon>Chytridiomycota</taxon>
        <taxon>Chytridiomycota incertae sedis</taxon>
        <taxon>Neocallimastigomycetes</taxon>
        <taxon>Neocallimastigales</taxon>
        <taxon>Neocallimastigaceae</taxon>
        <taxon>Anaeromyces</taxon>
    </lineage>
</organism>
<reference evidence="10 11" key="1">
    <citation type="submission" date="2016-08" db="EMBL/GenBank/DDBJ databases">
        <title>A Parts List for Fungal Cellulosomes Revealed by Comparative Genomics.</title>
        <authorList>
            <consortium name="DOE Joint Genome Institute"/>
            <person name="Haitjema C.H."/>
            <person name="Gilmore S.P."/>
            <person name="Henske J.K."/>
            <person name="Solomon K.V."/>
            <person name="De Groot R."/>
            <person name="Kuo A."/>
            <person name="Mondo S.J."/>
            <person name="Salamov A.A."/>
            <person name="Labutti K."/>
            <person name="Zhao Z."/>
            <person name="Chiniquy J."/>
            <person name="Barry K."/>
            <person name="Brewer H.M."/>
            <person name="Purvine S.O."/>
            <person name="Wright A.T."/>
            <person name="Boxma B."/>
            <person name="Van Alen T."/>
            <person name="Hackstein J.H."/>
            <person name="Baker S.E."/>
            <person name="Grigoriev I.V."/>
            <person name="O'Malley M.A."/>
        </authorList>
    </citation>
    <scope>NUCLEOTIDE SEQUENCE [LARGE SCALE GENOMIC DNA]</scope>
    <source>
        <strain evidence="10 11">S4</strain>
    </source>
</reference>
<dbReference type="Pfam" id="PF02221">
    <property type="entry name" value="E1_DerP2_DerF2"/>
    <property type="match status" value="1"/>
</dbReference>
<feature type="domain" description="MD-2-related lipid-recognition" evidence="9">
    <location>
        <begin position="64"/>
        <end position="179"/>
    </location>
</feature>